<evidence type="ECO:0000256" key="8">
    <source>
        <dbReference type="ARBA" id="ARBA00079427"/>
    </source>
</evidence>
<keyword evidence="11" id="KW-1185">Reference proteome</keyword>
<accession>A0AAD1RLJ3</accession>
<protein>
    <recommendedName>
        <fullName evidence="7">Small ribosomal subunit protein uS11m</fullName>
    </recommendedName>
    <alternativeName>
        <fullName evidence="8">28S ribosomal protein S11, mitochondrial</fullName>
    </alternativeName>
</protein>
<keyword evidence="6 9" id="KW-0687">Ribonucleoprotein</keyword>
<reference evidence="10" key="1">
    <citation type="submission" date="2022-03" db="EMBL/GenBank/DDBJ databases">
        <authorList>
            <person name="Alioto T."/>
            <person name="Alioto T."/>
            <person name="Gomez Garrido J."/>
        </authorList>
    </citation>
    <scope>NUCLEOTIDE SEQUENCE</scope>
</reference>
<dbReference type="InterPro" id="IPR036967">
    <property type="entry name" value="Ribosomal_uS11_sf"/>
</dbReference>
<evidence type="ECO:0000256" key="4">
    <source>
        <dbReference type="ARBA" id="ARBA00022980"/>
    </source>
</evidence>
<dbReference type="AlphaFoldDB" id="A0AAD1RLJ3"/>
<dbReference type="InterPro" id="IPR018102">
    <property type="entry name" value="Ribosomal_uS11_CS"/>
</dbReference>
<dbReference type="FunFam" id="3.30.420.80:FF:000006">
    <property type="entry name" value="28S ribosomal protein S11, mitochondrial"/>
    <property type="match status" value="1"/>
</dbReference>
<keyword evidence="5" id="KW-0496">Mitochondrion</keyword>
<sequence>MNPVFRSAWRCLLPLGATEPAGALKLSWCRALHSGVQRFQQVAEIAGIQSSKEFSPTPPFPGQSSALRWGGKTFEELPIVHVKATYNNTHVQVTSFDNQSLVRTSCGTEGFRNAKKSSTVAAQTAGISAAAKAITKGVSHVRVIVKGLGPGRLSAIKGLTMGGLEVISITDNTPIPHNGCRPRKARRM</sequence>
<evidence type="ECO:0000313" key="10">
    <source>
        <dbReference type="EMBL" id="CAH2274278.1"/>
    </source>
</evidence>
<evidence type="ECO:0000256" key="6">
    <source>
        <dbReference type="ARBA" id="ARBA00023274"/>
    </source>
</evidence>
<keyword evidence="4 9" id="KW-0689">Ribosomal protein</keyword>
<evidence type="ECO:0000313" key="11">
    <source>
        <dbReference type="Proteomes" id="UP001295444"/>
    </source>
</evidence>
<dbReference type="PANTHER" id="PTHR11759">
    <property type="entry name" value="40S RIBOSOMAL PROTEIN S14/30S RIBOSOMAL PROTEIN S11"/>
    <property type="match status" value="1"/>
</dbReference>
<dbReference type="SUPFAM" id="SSF53137">
    <property type="entry name" value="Translational machinery components"/>
    <property type="match status" value="1"/>
</dbReference>
<evidence type="ECO:0000256" key="5">
    <source>
        <dbReference type="ARBA" id="ARBA00023128"/>
    </source>
</evidence>
<dbReference type="GO" id="GO:0005743">
    <property type="term" value="C:mitochondrial inner membrane"/>
    <property type="evidence" value="ECO:0007669"/>
    <property type="project" value="UniProtKB-ARBA"/>
</dbReference>
<gene>
    <name evidence="10" type="ORF">PECUL_23A037268</name>
</gene>
<name>A0AAD1RLJ3_PELCU</name>
<dbReference type="Proteomes" id="UP001295444">
    <property type="component" value="Chromosome 03"/>
</dbReference>
<dbReference type="HAMAP" id="MF_01310">
    <property type="entry name" value="Ribosomal_uS11"/>
    <property type="match status" value="1"/>
</dbReference>
<evidence type="ECO:0000256" key="7">
    <source>
        <dbReference type="ARBA" id="ARBA00070326"/>
    </source>
</evidence>
<dbReference type="PROSITE" id="PS00054">
    <property type="entry name" value="RIBOSOMAL_S11"/>
    <property type="match status" value="1"/>
</dbReference>
<dbReference type="GO" id="GO:0006412">
    <property type="term" value="P:translation"/>
    <property type="evidence" value="ECO:0007669"/>
    <property type="project" value="InterPro"/>
</dbReference>
<evidence type="ECO:0000256" key="3">
    <source>
        <dbReference type="ARBA" id="ARBA00022946"/>
    </source>
</evidence>
<evidence type="ECO:0000256" key="2">
    <source>
        <dbReference type="ARBA" id="ARBA00006194"/>
    </source>
</evidence>
<dbReference type="GO" id="GO:0005763">
    <property type="term" value="C:mitochondrial small ribosomal subunit"/>
    <property type="evidence" value="ECO:0007669"/>
    <property type="project" value="UniProtKB-ARBA"/>
</dbReference>
<organism evidence="10 11">
    <name type="scientific">Pelobates cultripes</name>
    <name type="common">Western spadefoot toad</name>
    <dbReference type="NCBI Taxonomy" id="61616"/>
    <lineage>
        <taxon>Eukaryota</taxon>
        <taxon>Metazoa</taxon>
        <taxon>Chordata</taxon>
        <taxon>Craniata</taxon>
        <taxon>Vertebrata</taxon>
        <taxon>Euteleostomi</taxon>
        <taxon>Amphibia</taxon>
        <taxon>Batrachia</taxon>
        <taxon>Anura</taxon>
        <taxon>Pelobatoidea</taxon>
        <taxon>Pelobatidae</taxon>
        <taxon>Pelobates</taxon>
    </lineage>
</organism>
<evidence type="ECO:0000256" key="1">
    <source>
        <dbReference type="ARBA" id="ARBA00004173"/>
    </source>
</evidence>
<dbReference type="GO" id="GO:0003735">
    <property type="term" value="F:structural constituent of ribosome"/>
    <property type="evidence" value="ECO:0007669"/>
    <property type="project" value="InterPro"/>
</dbReference>
<keyword evidence="3" id="KW-0809">Transit peptide</keyword>
<evidence type="ECO:0000256" key="9">
    <source>
        <dbReference type="RuleBase" id="RU003629"/>
    </source>
</evidence>
<dbReference type="EMBL" id="OW240914">
    <property type="protein sequence ID" value="CAH2274278.1"/>
    <property type="molecule type" value="Genomic_DNA"/>
</dbReference>
<dbReference type="InterPro" id="IPR001971">
    <property type="entry name" value="Ribosomal_uS11"/>
</dbReference>
<dbReference type="Gene3D" id="3.30.420.80">
    <property type="entry name" value="Ribosomal protein S11"/>
    <property type="match status" value="1"/>
</dbReference>
<comment type="subcellular location">
    <subcellularLocation>
        <location evidence="1">Mitochondrion</location>
    </subcellularLocation>
</comment>
<comment type="similarity">
    <text evidence="2 9">Belongs to the universal ribosomal protein uS11 family.</text>
</comment>
<dbReference type="Pfam" id="PF00411">
    <property type="entry name" value="Ribosomal_S11"/>
    <property type="match status" value="1"/>
</dbReference>
<proteinExistence type="inferred from homology"/>
<dbReference type="NCBIfam" id="NF003698">
    <property type="entry name" value="PRK05309.1"/>
    <property type="match status" value="1"/>
</dbReference>